<comment type="caution">
    <text evidence="2">The sequence shown here is derived from an EMBL/GenBank/DDBJ whole genome shotgun (WGS) entry which is preliminary data.</text>
</comment>
<evidence type="ECO:0000313" key="3">
    <source>
        <dbReference type="Proteomes" id="UP000547011"/>
    </source>
</evidence>
<organism evidence="2 3">
    <name type="scientific">Devosia subaequoris</name>
    <dbReference type="NCBI Taxonomy" id="395930"/>
    <lineage>
        <taxon>Bacteria</taxon>
        <taxon>Pseudomonadati</taxon>
        <taxon>Pseudomonadota</taxon>
        <taxon>Alphaproteobacteria</taxon>
        <taxon>Hyphomicrobiales</taxon>
        <taxon>Devosiaceae</taxon>
        <taxon>Devosia</taxon>
    </lineage>
</organism>
<evidence type="ECO:0000256" key="1">
    <source>
        <dbReference type="SAM" id="SignalP"/>
    </source>
</evidence>
<name>A0A7W6NBZ0_9HYPH</name>
<feature type="signal peptide" evidence="1">
    <location>
        <begin position="1"/>
        <end position="22"/>
    </location>
</feature>
<evidence type="ECO:0008006" key="4">
    <source>
        <dbReference type="Google" id="ProtNLM"/>
    </source>
</evidence>
<protein>
    <recommendedName>
        <fullName evidence="4">Lysine-specific metallo-endopeptidase domain-containing protein</fullName>
    </recommendedName>
</protein>
<evidence type="ECO:0000313" key="2">
    <source>
        <dbReference type="EMBL" id="MBB4052196.1"/>
    </source>
</evidence>
<accession>A0A7W6NBZ0</accession>
<reference evidence="2 3" key="1">
    <citation type="submission" date="2020-08" db="EMBL/GenBank/DDBJ databases">
        <title>Genomic Encyclopedia of Type Strains, Phase IV (KMG-IV): sequencing the most valuable type-strain genomes for metagenomic binning, comparative biology and taxonomic classification.</title>
        <authorList>
            <person name="Goeker M."/>
        </authorList>
    </citation>
    <scope>NUCLEOTIDE SEQUENCE [LARGE SCALE GENOMIC DNA]</scope>
    <source>
        <strain evidence="2 3">DSM 23447</strain>
    </source>
</reference>
<keyword evidence="1" id="KW-0732">Signal</keyword>
<keyword evidence="3" id="KW-1185">Reference proteome</keyword>
<dbReference type="RefSeq" id="WP_183310924.1">
    <property type="nucleotide sequence ID" value="NZ_JACIEW010000004.1"/>
</dbReference>
<dbReference type="Proteomes" id="UP000547011">
    <property type="component" value="Unassembled WGS sequence"/>
</dbReference>
<proteinExistence type="predicted"/>
<dbReference type="EMBL" id="JACIEW010000004">
    <property type="protein sequence ID" value="MBB4052196.1"/>
    <property type="molecule type" value="Genomic_DNA"/>
</dbReference>
<dbReference type="AlphaFoldDB" id="A0A7W6NBZ0"/>
<sequence length="174" mass="18632">MRKLFALLAGLLLPLTVAPARAEEVQSAFNDAITMFEQARPQLGTTRFGVDIAAYRDALTLGQFASAHWGSDMVVALEAGGTGGGCAHYAAYVPLPPRDGVVPLVICPQFSREGTPALRRLTLLHEMVHVVAGADECRAMAFAAEVEKLATGRFTPVEQYWRANGCAGSAYRLP</sequence>
<feature type="chain" id="PRO_5030691043" description="Lysine-specific metallo-endopeptidase domain-containing protein" evidence="1">
    <location>
        <begin position="23"/>
        <end position="174"/>
    </location>
</feature>
<gene>
    <name evidence="2" type="ORF">GGR20_001839</name>
</gene>